<name>A0ABW4ZB07_9BACT</name>
<dbReference type="RefSeq" id="WP_377089721.1">
    <property type="nucleotide sequence ID" value="NZ_JBHSJL010000014.1"/>
</dbReference>
<evidence type="ECO:0000313" key="1">
    <source>
        <dbReference type="EMBL" id="MFD2159165.1"/>
    </source>
</evidence>
<comment type="caution">
    <text evidence="1">The sequence shown here is derived from an EMBL/GenBank/DDBJ whole genome shotgun (WGS) entry which is preliminary data.</text>
</comment>
<proteinExistence type="predicted"/>
<gene>
    <name evidence="1" type="ORF">ACFSW8_09675</name>
</gene>
<dbReference type="InterPro" id="IPR036249">
    <property type="entry name" value="Thioredoxin-like_sf"/>
</dbReference>
<evidence type="ECO:0000313" key="2">
    <source>
        <dbReference type="Proteomes" id="UP001597389"/>
    </source>
</evidence>
<sequence length="89" mass="10201">MKSYNDKITKMDNVELVMMSYDRTDKAALDWAKKESFPWPTVLGQDKDAVHFGSVEILGVPTYILFNADGDIVTRGKDDIFKKLEEIKK</sequence>
<organism evidence="1 2">
    <name type="scientific">Rubritalea tangerina</name>
    <dbReference type="NCBI Taxonomy" id="430798"/>
    <lineage>
        <taxon>Bacteria</taxon>
        <taxon>Pseudomonadati</taxon>
        <taxon>Verrucomicrobiota</taxon>
        <taxon>Verrucomicrobiia</taxon>
        <taxon>Verrucomicrobiales</taxon>
        <taxon>Rubritaleaceae</taxon>
        <taxon>Rubritalea</taxon>
    </lineage>
</organism>
<reference evidence="2" key="1">
    <citation type="journal article" date="2019" name="Int. J. Syst. Evol. Microbiol.">
        <title>The Global Catalogue of Microorganisms (GCM) 10K type strain sequencing project: providing services to taxonomists for standard genome sequencing and annotation.</title>
        <authorList>
            <consortium name="The Broad Institute Genomics Platform"/>
            <consortium name="The Broad Institute Genome Sequencing Center for Infectious Disease"/>
            <person name="Wu L."/>
            <person name="Ma J."/>
        </authorList>
    </citation>
    <scope>NUCLEOTIDE SEQUENCE [LARGE SCALE GENOMIC DNA]</scope>
    <source>
        <strain evidence="2">CCUG 57942</strain>
    </source>
</reference>
<dbReference type="Gene3D" id="3.40.30.10">
    <property type="entry name" value="Glutaredoxin"/>
    <property type="match status" value="1"/>
</dbReference>
<keyword evidence="2" id="KW-1185">Reference proteome</keyword>
<protein>
    <submittedName>
        <fullName evidence="1">TlpA family protein disulfide reductase</fullName>
    </submittedName>
</protein>
<dbReference type="Proteomes" id="UP001597389">
    <property type="component" value="Unassembled WGS sequence"/>
</dbReference>
<accession>A0ABW4ZB07</accession>
<dbReference type="EMBL" id="JBHUJB010000038">
    <property type="protein sequence ID" value="MFD2159165.1"/>
    <property type="molecule type" value="Genomic_DNA"/>
</dbReference>
<dbReference type="SUPFAM" id="SSF52833">
    <property type="entry name" value="Thioredoxin-like"/>
    <property type="match status" value="1"/>
</dbReference>